<gene>
    <name evidence="2" type="ORF">HXX08_13755</name>
    <name evidence="3" type="ORF">OZ401_004891</name>
</gene>
<accession>A0A8T7M4A8</accession>
<dbReference type="InterPro" id="IPR041657">
    <property type="entry name" value="HTH_17"/>
</dbReference>
<dbReference type="Pfam" id="PF12728">
    <property type="entry name" value="HTH_17"/>
    <property type="match status" value="1"/>
</dbReference>
<dbReference type="InterPro" id="IPR009061">
    <property type="entry name" value="DNA-bd_dom_put_sf"/>
</dbReference>
<evidence type="ECO:0000313" key="2">
    <source>
        <dbReference type="EMBL" id="NWJ46921.1"/>
    </source>
</evidence>
<dbReference type="GO" id="GO:0003677">
    <property type="term" value="F:DNA binding"/>
    <property type="evidence" value="ECO:0007669"/>
    <property type="project" value="InterPro"/>
</dbReference>
<keyword evidence="5" id="KW-1185">Reference proteome</keyword>
<feature type="domain" description="Helix-turn-helix" evidence="1">
    <location>
        <begin position="5"/>
        <end position="53"/>
    </location>
</feature>
<name>A0A8T7M4A8_9CHLR</name>
<proteinExistence type="predicted"/>
<dbReference type="AlphaFoldDB" id="A0A8T7M4A8"/>
<dbReference type="InterPro" id="IPR010093">
    <property type="entry name" value="SinI_DNA-bd"/>
</dbReference>
<evidence type="ECO:0000313" key="4">
    <source>
        <dbReference type="Proteomes" id="UP000521676"/>
    </source>
</evidence>
<dbReference type="Proteomes" id="UP001431572">
    <property type="component" value="Plasmid unnamed1"/>
</dbReference>
<reference evidence="3" key="2">
    <citation type="journal article" date="2024" name="Nature">
        <title>Anoxygenic phototroph of the Chloroflexota uses a type I reaction centre.</title>
        <authorList>
            <person name="Tsuji J.M."/>
            <person name="Shaw N.A."/>
            <person name="Nagashima S."/>
            <person name="Venkiteswaran J.J."/>
            <person name="Schiff S.L."/>
            <person name="Watanabe T."/>
            <person name="Fukui M."/>
            <person name="Hanada S."/>
            <person name="Tank M."/>
            <person name="Neufeld J.D."/>
        </authorList>
    </citation>
    <scope>NUCLEOTIDE SEQUENCE</scope>
    <source>
        <strain evidence="3">L227-S17</strain>
        <plasmid evidence="3 5">unnamed1</plasmid>
    </source>
</reference>
<dbReference type="Proteomes" id="UP000521676">
    <property type="component" value="Unassembled WGS sequence"/>
</dbReference>
<reference evidence="2 4" key="1">
    <citation type="submission" date="2020-06" db="EMBL/GenBank/DDBJ databases">
        <title>Anoxygenic phototrophic Chloroflexota member uses a Type I reaction center.</title>
        <authorList>
            <person name="Tsuji J.M."/>
            <person name="Shaw N.A."/>
            <person name="Nagashima S."/>
            <person name="Venkiteswaran J."/>
            <person name="Schiff S.L."/>
            <person name="Hanada S."/>
            <person name="Tank M."/>
            <person name="Neufeld J.D."/>
        </authorList>
    </citation>
    <scope>NUCLEOTIDE SEQUENCE [LARGE SCALE GENOMIC DNA]</scope>
    <source>
        <strain evidence="2">L227-S17</strain>
    </source>
</reference>
<evidence type="ECO:0000259" key="1">
    <source>
        <dbReference type="Pfam" id="PF12728"/>
    </source>
</evidence>
<evidence type="ECO:0000313" key="5">
    <source>
        <dbReference type="Proteomes" id="UP001431572"/>
    </source>
</evidence>
<sequence length="64" mass="7590">MTNELLTIDQLAEYLQLNKNTVYRLAQDHKIPAIKIGRVWRFQKELIDRWLDSKLQGVTLQPKP</sequence>
<dbReference type="NCBIfam" id="TIGR01764">
    <property type="entry name" value="excise"/>
    <property type="match status" value="1"/>
</dbReference>
<dbReference type="EMBL" id="JACATZ010000001">
    <property type="protein sequence ID" value="NWJ46921.1"/>
    <property type="molecule type" value="Genomic_DNA"/>
</dbReference>
<organism evidence="2 4">
    <name type="scientific">Candidatus Chlorohelix allophototropha</name>
    <dbReference type="NCBI Taxonomy" id="3003348"/>
    <lineage>
        <taxon>Bacteria</taxon>
        <taxon>Bacillati</taxon>
        <taxon>Chloroflexota</taxon>
        <taxon>Chloroflexia</taxon>
        <taxon>Candidatus Chloroheliales</taxon>
        <taxon>Candidatus Chloroheliaceae</taxon>
        <taxon>Candidatus Chlorohelix</taxon>
    </lineage>
</organism>
<dbReference type="SUPFAM" id="SSF46955">
    <property type="entry name" value="Putative DNA-binding domain"/>
    <property type="match status" value="1"/>
</dbReference>
<dbReference type="EMBL" id="CP128401">
    <property type="protein sequence ID" value="WJW70086.1"/>
    <property type="molecule type" value="Genomic_DNA"/>
</dbReference>
<geneLocation type="plasmid" evidence="3 5">
    <name>unnamed1</name>
</geneLocation>
<dbReference type="PANTHER" id="PTHR38431">
    <property type="entry name" value="BLL2305 PROTEIN"/>
    <property type="match status" value="1"/>
</dbReference>
<protein>
    <submittedName>
        <fullName evidence="2">Helix-turn-helix domain-containing protein</fullName>
    </submittedName>
</protein>
<dbReference type="RefSeq" id="WP_341471967.1">
    <property type="nucleotide sequence ID" value="NZ_CP128401.1"/>
</dbReference>
<evidence type="ECO:0000313" key="3">
    <source>
        <dbReference type="EMBL" id="WJW70086.1"/>
    </source>
</evidence>
<dbReference type="PANTHER" id="PTHR38431:SF1">
    <property type="entry name" value="BLL2305 PROTEIN"/>
    <property type="match status" value="1"/>
</dbReference>
<keyword evidence="3" id="KW-0614">Plasmid</keyword>